<evidence type="ECO:0000256" key="1">
    <source>
        <dbReference type="SAM" id="MobiDB-lite"/>
    </source>
</evidence>
<dbReference type="EMBL" id="ARYL01000167">
    <property type="protein sequence ID" value="KCZ95366.1"/>
    <property type="molecule type" value="Genomic_DNA"/>
</dbReference>
<name>A0A059FXN0_9PROT</name>
<proteinExistence type="predicted"/>
<feature type="non-terminal residue" evidence="2">
    <location>
        <position position="1"/>
    </location>
</feature>
<dbReference type="AlphaFoldDB" id="A0A059FXN0"/>
<accession>A0A059FXN0</accession>
<organism evidence="2 3">
    <name type="scientific">Hyphomonas oceanitis SCH89</name>
    <dbReference type="NCBI Taxonomy" id="1280953"/>
    <lineage>
        <taxon>Bacteria</taxon>
        <taxon>Pseudomonadati</taxon>
        <taxon>Pseudomonadota</taxon>
        <taxon>Alphaproteobacteria</taxon>
        <taxon>Hyphomonadales</taxon>
        <taxon>Hyphomonadaceae</taxon>
        <taxon>Hyphomonas</taxon>
    </lineage>
</organism>
<feature type="compositionally biased region" description="Basic residues" evidence="1">
    <location>
        <begin position="45"/>
        <end position="60"/>
    </location>
</feature>
<feature type="region of interest" description="Disordered" evidence="1">
    <location>
        <begin position="41"/>
        <end position="88"/>
    </location>
</feature>
<reference evidence="2 3" key="1">
    <citation type="journal article" date="2014" name="Antonie Van Leeuwenhoek">
        <title>Hyphomonas beringensis sp. nov. and Hyphomonas chukchiensis sp. nov., isolated from surface seawater of the Bering Sea and Chukchi Sea.</title>
        <authorList>
            <person name="Li C."/>
            <person name="Lai Q."/>
            <person name="Li G."/>
            <person name="Dong C."/>
            <person name="Wang J."/>
            <person name="Liao Y."/>
            <person name="Shao Z."/>
        </authorList>
    </citation>
    <scope>NUCLEOTIDE SEQUENCE [LARGE SCALE GENOMIC DNA]</scope>
    <source>
        <strain evidence="2 3">SCH89</strain>
    </source>
</reference>
<gene>
    <name evidence="2" type="ORF">HOC_20933</name>
</gene>
<comment type="caution">
    <text evidence="2">The sequence shown here is derived from an EMBL/GenBank/DDBJ whole genome shotgun (WGS) entry which is preliminary data.</text>
</comment>
<dbReference type="Proteomes" id="UP000024942">
    <property type="component" value="Unassembled WGS sequence"/>
</dbReference>
<sequence length="88" mass="9325">IELALPAVPVDPVALDIADMRAKGLPATDAPCPCYMHFHGDPSHVPRRKAARCPRGRRKGAISASDMPPPKSGRSGTRIQPGSDLPYG</sequence>
<evidence type="ECO:0000313" key="3">
    <source>
        <dbReference type="Proteomes" id="UP000024942"/>
    </source>
</evidence>
<keyword evidence="3" id="KW-1185">Reference proteome</keyword>
<evidence type="ECO:0000313" key="2">
    <source>
        <dbReference type="EMBL" id="KCZ95366.1"/>
    </source>
</evidence>
<protein>
    <submittedName>
        <fullName evidence="2">Uncharacterized protein</fullName>
    </submittedName>
</protein>